<dbReference type="PANTHER" id="PTHR35089:SF1">
    <property type="entry name" value="CHAPERONE PROTEIN SKP"/>
    <property type="match status" value="1"/>
</dbReference>
<dbReference type="Gene3D" id="3.30.910.20">
    <property type="entry name" value="Skp domain"/>
    <property type="match status" value="1"/>
</dbReference>
<gene>
    <name evidence="5" type="primary">skp</name>
    <name evidence="5" type="ORF">GMA8713_00400</name>
</gene>
<dbReference type="GO" id="GO:0042597">
    <property type="term" value="C:periplasmic space"/>
    <property type="evidence" value="ECO:0007669"/>
    <property type="project" value="UniProtKB-SubCell"/>
</dbReference>
<evidence type="ECO:0000313" key="6">
    <source>
        <dbReference type="Proteomes" id="UP000073601"/>
    </source>
</evidence>
<sequence>MKPIIKAAGLSLAIVTASFYATAAEAAQKIGYVATGPVLAEMAKKSNVNEKLRKEFKDRIAEVDRLRSKLEKGVEKLQRNGELMSEAERTKLQRELQALDADFKLKAKNLQEDQRKRGVEEERKLVQKLQKTIETIAKKEGYDMVINSQAVMYASPKDDLSEKVLKAVK</sequence>
<evidence type="ECO:0000256" key="3">
    <source>
        <dbReference type="SAM" id="Coils"/>
    </source>
</evidence>
<dbReference type="OrthoDB" id="5624238at2"/>
<dbReference type="Proteomes" id="UP000073601">
    <property type="component" value="Unassembled WGS sequence"/>
</dbReference>
<comment type="subunit">
    <text evidence="2">Homotrimer.</text>
</comment>
<organism evidence="5 6">
    <name type="scientific">Grimontia marina</name>
    <dbReference type="NCBI Taxonomy" id="646534"/>
    <lineage>
        <taxon>Bacteria</taxon>
        <taxon>Pseudomonadati</taxon>
        <taxon>Pseudomonadota</taxon>
        <taxon>Gammaproteobacteria</taxon>
        <taxon>Vibrionales</taxon>
        <taxon>Vibrionaceae</taxon>
        <taxon>Grimontia</taxon>
    </lineage>
</organism>
<keyword evidence="2" id="KW-0574">Periplasm</keyword>
<dbReference type="SMART" id="SM00935">
    <property type="entry name" value="OmpH"/>
    <property type="match status" value="1"/>
</dbReference>
<evidence type="ECO:0000256" key="1">
    <source>
        <dbReference type="ARBA" id="ARBA00022729"/>
    </source>
</evidence>
<name>A0A128EVH1_9GAMM</name>
<reference evidence="6" key="1">
    <citation type="submission" date="2016-02" db="EMBL/GenBank/DDBJ databases">
        <authorList>
            <person name="Rodrigo-Torres Lidia"/>
            <person name="Arahal R.David."/>
        </authorList>
    </citation>
    <scope>NUCLEOTIDE SEQUENCE [LARGE SCALE GENOMIC DNA]</scope>
    <source>
        <strain evidence="6">CECT 8713</strain>
    </source>
</reference>
<evidence type="ECO:0000313" key="5">
    <source>
        <dbReference type="EMBL" id="CZF77991.1"/>
    </source>
</evidence>
<feature type="signal peptide" evidence="4">
    <location>
        <begin position="1"/>
        <end position="23"/>
    </location>
</feature>
<keyword evidence="2" id="KW-0143">Chaperone</keyword>
<keyword evidence="6" id="KW-1185">Reference proteome</keyword>
<comment type="similarity">
    <text evidence="2">Belongs to the skp family.</text>
</comment>
<dbReference type="PIRSF" id="PIRSF002094">
    <property type="entry name" value="OMP26_Skp"/>
    <property type="match status" value="1"/>
</dbReference>
<proteinExistence type="inferred from homology"/>
<dbReference type="GO" id="GO:0005829">
    <property type="term" value="C:cytosol"/>
    <property type="evidence" value="ECO:0007669"/>
    <property type="project" value="TreeGrafter"/>
</dbReference>
<protein>
    <recommendedName>
        <fullName evidence="2">Chaperone protein skp</fullName>
    </recommendedName>
</protein>
<evidence type="ECO:0000256" key="4">
    <source>
        <dbReference type="SAM" id="SignalP"/>
    </source>
</evidence>
<comment type="function">
    <text evidence="2">Molecular chaperone that interacts specifically with outer membrane proteins, thus maintaining the solubility of early folding intermediates during passage through the periplasm.</text>
</comment>
<dbReference type="Pfam" id="PF03938">
    <property type="entry name" value="OmpH"/>
    <property type="match status" value="1"/>
</dbReference>
<dbReference type="GO" id="GO:0051082">
    <property type="term" value="F:unfolded protein binding"/>
    <property type="evidence" value="ECO:0007669"/>
    <property type="project" value="InterPro"/>
</dbReference>
<dbReference type="AlphaFoldDB" id="A0A128EVH1"/>
<feature type="chain" id="PRO_5007281695" description="Chaperone protein skp" evidence="4">
    <location>
        <begin position="24"/>
        <end position="169"/>
    </location>
</feature>
<dbReference type="SUPFAM" id="SSF111384">
    <property type="entry name" value="OmpH-like"/>
    <property type="match status" value="1"/>
</dbReference>
<dbReference type="RefSeq" id="WP_062705253.1">
    <property type="nucleotide sequence ID" value="NZ_CAWRCI010000002.1"/>
</dbReference>
<comment type="subcellular location">
    <subcellularLocation>
        <location evidence="2">Periplasm</location>
    </subcellularLocation>
</comment>
<accession>A0A128EVH1</accession>
<dbReference type="InterPro" id="IPR005632">
    <property type="entry name" value="Chaperone_Skp"/>
</dbReference>
<dbReference type="GO" id="GO:0050821">
    <property type="term" value="P:protein stabilization"/>
    <property type="evidence" value="ECO:0007669"/>
    <property type="project" value="TreeGrafter"/>
</dbReference>
<keyword evidence="3" id="KW-0175">Coiled coil</keyword>
<feature type="coiled-coil region" evidence="3">
    <location>
        <begin position="49"/>
        <end position="80"/>
    </location>
</feature>
<dbReference type="InterPro" id="IPR024930">
    <property type="entry name" value="Skp_dom_sf"/>
</dbReference>
<evidence type="ECO:0000256" key="2">
    <source>
        <dbReference type="PIRNR" id="PIRNR002094"/>
    </source>
</evidence>
<dbReference type="EMBL" id="FIZY01000002">
    <property type="protein sequence ID" value="CZF77991.1"/>
    <property type="molecule type" value="Genomic_DNA"/>
</dbReference>
<dbReference type="PANTHER" id="PTHR35089">
    <property type="entry name" value="CHAPERONE PROTEIN SKP"/>
    <property type="match status" value="1"/>
</dbReference>
<keyword evidence="1 4" id="KW-0732">Signal</keyword>